<feature type="transmembrane region" description="Helical" evidence="6">
    <location>
        <begin position="109"/>
        <end position="136"/>
    </location>
</feature>
<feature type="transmembrane region" description="Helical" evidence="6">
    <location>
        <begin position="262"/>
        <end position="281"/>
    </location>
</feature>
<reference evidence="8 9" key="1">
    <citation type="submission" date="2020-08" db="EMBL/GenBank/DDBJ databases">
        <title>Genomic Encyclopedia of Type Strains, Phase IV (KMG-IV): sequencing the most valuable type-strain genomes for metagenomic binning, comparative biology and taxonomic classification.</title>
        <authorList>
            <person name="Goeker M."/>
        </authorList>
    </citation>
    <scope>NUCLEOTIDE SEQUENCE [LARGE SCALE GENOMIC DNA]</scope>
    <source>
        <strain evidence="8 9">DSM 21458</strain>
    </source>
</reference>
<feature type="transmembrane region" description="Helical" evidence="6">
    <location>
        <begin position="175"/>
        <end position="194"/>
    </location>
</feature>
<feature type="transmembrane region" description="Helical" evidence="6">
    <location>
        <begin position="355"/>
        <end position="378"/>
    </location>
</feature>
<dbReference type="Pfam" id="PF07690">
    <property type="entry name" value="MFS_1"/>
    <property type="match status" value="1"/>
</dbReference>
<dbReference type="RefSeq" id="WP_183984685.1">
    <property type="nucleotide sequence ID" value="NZ_JACHHG010000002.1"/>
</dbReference>
<keyword evidence="3 6" id="KW-0812">Transmembrane</keyword>
<dbReference type="PANTHER" id="PTHR43385:SF1">
    <property type="entry name" value="RIBOFLAVIN TRANSPORTER RIBJ"/>
    <property type="match status" value="1"/>
</dbReference>
<dbReference type="GO" id="GO:0016020">
    <property type="term" value="C:membrane"/>
    <property type="evidence" value="ECO:0007669"/>
    <property type="project" value="UniProtKB-SubCell"/>
</dbReference>
<evidence type="ECO:0000256" key="5">
    <source>
        <dbReference type="ARBA" id="ARBA00023136"/>
    </source>
</evidence>
<keyword evidence="4 6" id="KW-1133">Transmembrane helix</keyword>
<feature type="transmembrane region" description="Helical" evidence="6">
    <location>
        <begin position="322"/>
        <end position="343"/>
    </location>
</feature>
<feature type="transmembrane region" description="Helical" evidence="6">
    <location>
        <begin position="53"/>
        <end position="73"/>
    </location>
</feature>
<dbReference type="InterPro" id="IPR011701">
    <property type="entry name" value="MFS"/>
</dbReference>
<feature type="transmembrane region" description="Helical" evidence="6">
    <location>
        <begin position="390"/>
        <end position="415"/>
    </location>
</feature>
<accession>A0A841HWX9</accession>
<dbReference type="InterPro" id="IPR052983">
    <property type="entry name" value="MFS_Riboflavin_Transporter"/>
</dbReference>
<evidence type="ECO:0000256" key="4">
    <source>
        <dbReference type="ARBA" id="ARBA00022989"/>
    </source>
</evidence>
<dbReference type="SUPFAM" id="SSF103473">
    <property type="entry name" value="MFS general substrate transporter"/>
    <property type="match status" value="1"/>
</dbReference>
<keyword evidence="2" id="KW-0813">Transport</keyword>
<dbReference type="PROSITE" id="PS50850">
    <property type="entry name" value="MFS"/>
    <property type="match status" value="1"/>
</dbReference>
<dbReference type="GO" id="GO:0022857">
    <property type="term" value="F:transmembrane transporter activity"/>
    <property type="evidence" value="ECO:0007669"/>
    <property type="project" value="InterPro"/>
</dbReference>
<gene>
    <name evidence="8" type="ORF">HNR42_000777</name>
</gene>
<feature type="transmembrane region" description="Helical" evidence="6">
    <location>
        <begin position="12"/>
        <end position="33"/>
    </location>
</feature>
<evidence type="ECO:0000313" key="9">
    <source>
        <dbReference type="Proteomes" id="UP000569951"/>
    </source>
</evidence>
<feature type="transmembrane region" description="Helical" evidence="6">
    <location>
        <begin position="293"/>
        <end position="316"/>
    </location>
</feature>
<comment type="caution">
    <text evidence="8">The sequence shown here is derived from an EMBL/GenBank/DDBJ whole genome shotgun (WGS) entry which is preliminary data.</text>
</comment>
<dbReference type="InterPro" id="IPR036259">
    <property type="entry name" value="MFS_trans_sf"/>
</dbReference>
<evidence type="ECO:0000313" key="8">
    <source>
        <dbReference type="EMBL" id="MBB6097363.1"/>
    </source>
</evidence>
<dbReference type="Proteomes" id="UP000569951">
    <property type="component" value="Unassembled WGS sequence"/>
</dbReference>
<dbReference type="AlphaFoldDB" id="A0A841HWX9"/>
<evidence type="ECO:0000259" key="7">
    <source>
        <dbReference type="PROSITE" id="PS50850"/>
    </source>
</evidence>
<evidence type="ECO:0000256" key="3">
    <source>
        <dbReference type="ARBA" id="ARBA00022692"/>
    </source>
</evidence>
<proteinExistence type="predicted"/>
<evidence type="ECO:0000256" key="2">
    <source>
        <dbReference type="ARBA" id="ARBA00022448"/>
    </source>
</evidence>
<dbReference type="PANTHER" id="PTHR43385">
    <property type="entry name" value="RIBOFLAVIN TRANSPORTER RIBJ"/>
    <property type="match status" value="1"/>
</dbReference>
<evidence type="ECO:0000256" key="1">
    <source>
        <dbReference type="ARBA" id="ARBA00004141"/>
    </source>
</evidence>
<feature type="transmembrane region" description="Helical" evidence="6">
    <location>
        <begin position="85"/>
        <end position="103"/>
    </location>
</feature>
<feature type="transmembrane region" description="Helical" evidence="6">
    <location>
        <begin position="143"/>
        <end position="163"/>
    </location>
</feature>
<evidence type="ECO:0000256" key="6">
    <source>
        <dbReference type="SAM" id="Phobius"/>
    </source>
</evidence>
<keyword evidence="9" id="KW-1185">Reference proteome</keyword>
<sequence length="423" mass="44085">MRAPRATRLTRPYYGWVIVATLGLSETVSYGILAYTFGVFLGPISRDLNVPASWVTAALSASVLTAGLIAVSVGRWVDRRGARSLMTAGSLLGSLLLLAWAQVTTFGGLLLVMVAMGAVRAMVLYEPAFTVVATWFRAYRRRALTALTFTAGFASVIFVPLAGLLSEQLGWRGTLGVFALVMLVFAALPHALFLRRHPHDLGLEVDGERMPAPPEPAAPLAGSVRAVLRSPHFALFALAFALVNMVSGALFVHLVPVLVERGWSLTAAASLTGLVGLMALPGRVVFTPLGERISPYLLTSVILGCVALGCVALWALPGSVGTWAFVILFETGCGAITPARAALLAETYGTGAYGTLSGMLAGILAVTGALAPLAVSALQAASGRYGPALAALAATGVAATLTLLITSRVFAPALFPPKEPYAR</sequence>
<dbReference type="Gene3D" id="1.20.1250.20">
    <property type="entry name" value="MFS general substrate transporter like domains"/>
    <property type="match status" value="1"/>
</dbReference>
<feature type="domain" description="Major facilitator superfamily (MFS) profile" evidence="7">
    <location>
        <begin position="15"/>
        <end position="414"/>
    </location>
</feature>
<protein>
    <submittedName>
        <fullName evidence="8">MFS family permease</fullName>
    </submittedName>
</protein>
<dbReference type="EMBL" id="JACHHG010000002">
    <property type="protein sequence ID" value="MBB6097363.1"/>
    <property type="molecule type" value="Genomic_DNA"/>
</dbReference>
<feature type="transmembrane region" description="Helical" evidence="6">
    <location>
        <begin position="233"/>
        <end position="256"/>
    </location>
</feature>
<dbReference type="InterPro" id="IPR020846">
    <property type="entry name" value="MFS_dom"/>
</dbReference>
<organism evidence="8 9">
    <name type="scientific">Deinobacterium chartae</name>
    <dbReference type="NCBI Taxonomy" id="521158"/>
    <lineage>
        <taxon>Bacteria</taxon>
        <taxon>Thermotogati</taxon>
        <taxon>Deinococcota</taxon>
        <taxon>Deinococci</taxon>
        <taxon>Deinococcales</taxon>
        <taxon>Deinococcaceae</taxon>
        <taxon>Deinobacterium</taxon>
    </lineage>
</organism>
<keyword evidence="5 6" id="KW-0472">Membrane</keyword>
<comment type="subcellular location">
    <subcellularLocation>
        <location evidence="1">Membrane</location>
        <topology evidence="1">Multi-pass membrane protein</topology>
    </subcellularLocation>
</comment>
<name>A0A841HWX9_9DEIO</name>